<sequence length="194" mass="20980">MGATPRRRQPEIVRAALLDAVVQEAVHAGLGSVTVLAVAARAGVSKGALFHHFPNRQALLEAAYAECLAQFGVAMDALLADDPTPHGRFTRAYVRATFAAMQRDDRSWARFSLTALVEPAFAEQWRQWLGARLDALPAERTDPRLRVARLAADGYWLQMLGSGFGAYDTDGLEALLDAVLRFTCEDAGAGVARG</sequence>
<dbReference type="SUPFAM" id="SSF46689">
    <property type="entry name" value="Homeodomain-like"/>
    <property type="match status" value="1"/>
</dbReference>
<dbReference type="Pfam" id="PF00440">
    <property type="entry name" value="TetR_N"/>
    <property type="match status" value="1"/>
</dbReference>
<name>A0ABW7CVB6_9GAMM</name>
<protein>
    <submittedName>
        <fullName evidence="4">TetR/AcrR family transcriptional regulator</fullName>
    </submittedName>
</protein>
<evidence type="ECO:0000256" key="2">
    <source>
        <dbReference type="PROSITE-ProRule" id="PRU00335"/>
    </source>
</evidence>
<evidence type="ECO:0000313" key="5">
    <source>
        <dbReference type="Proteomes" id="UP001605261"/>
    </source>
</evidence>
<organism evidence="4 5">
    <name type="scientific">Stenotrophomonas nematodicola</name>
    <dbReference type="NCBI Taxonomy" id="2656746"/>
    <lineage>
        <taxon>Bacteria</taxon>
        <taxon>Pseudomonadati</taxon>
        <taxon>Pseudomonadota</taxon>
        <taxon>Gammaproteobacteria</taxon>
        <taxon>Lysobacterales</taxon>
        <taxon>Lysobacteraceae</taxon>
        <taxon>Stenotrophomonas</taxon>
    </lineage>
</organism>
<comment type="caution">
    <text evidence="4">The sequence shown here is derived from an EMBL/GenBank/DDBJ whole genome shotgun (WGS) entry which is preliminary data.</text>
</comment>
<dbReference type="InterPro" id="IPR009057">
    <property type="entry name" value="Homeodomain-like_sf"/>
</dbReference>
<dbReference type="RefSeq" id="WP_394162396.1">
    <property type="nucleotide sequence ID" value="NZ_JBHGCJ010000004.1"/>
</dbReference>
<dbReference type="Proteomes" id="UP001605261">
    <property type="component" value="Unassembled WGS sequence"/>
</dbReference>
<dbReference type="PANTHER" id="PTHR30055:SF148">
    <property type="entry name" value="TETR-FAMILY TRANSCRIPTIONAL REGULATOR"/>
    <property type="match status" value="1"/>
</dbReference>
<gene>
    <name evidence="4" type="ORF">ACEU0G_002910</name>
</gene>
<dbReference type="PROSITE" id="PS50977">
    <property type="entry name" value="HTH_TETR_2"/>
    <property type="match status" value="1"/>
</dbReference>
<evidence type="ECO:0000256" key="1">
    <source>
        <dbReference type="ARBA" id="ARBA00023125"/>
    </source>
</evidence>
<reference evidence="4 5" key="1">
    <citation type="submission" date="2024-09" db="EMBL/GenBank/DDBJ databases">
        <authorList>
            <consortium name="All-Russian atlas of soil microorganisms"/>
            <consortium name="as a basis for the search for new antimicrobial producers and enzymes with unique properties"/>
            <person name="Sokolova E.A."/>
            <person name="Voronina E.N."/>
        </authorList>
    </citation>
    <scope>NUCLEOTIDE SEQUENCE [LARGE SCALE GENOMIC DNA]</scope>
    <source>
        <strain evidence="4 5">AF-22b-331.1</strain>
    </source>
</reference>
<keyword evidence="1 2" id="KW-0238">DNA-binding</keyword>
<dbReference type="InterPro" id="IPR036271">
    <property type="entry name" value="Tet_transcr_reg_TetR-rel_C_sf"/>
</dbReference>
<dbReference type="EMBL" id="JBHGCJ010000004">
    <property type="protein sequence ID" value="MFG6108914.1"/>
    <property type="molecule type" value="Genomic_DNA"/>
</dbReference>
<dbReference type="PRINTS" id="PR00455">
    <property type="entry name" value="HTHTETR"/>
</dbReference>
<feature type="domain" description="HTH tetR-type" evidence="3">
    <location>
        <begin position="11"/>
        <end position="71"/>
    </location>
</feature>
<feature type="DNA-binding region" description="H-T-H motif" evidence="2">
    <location>
        <begin position="34"/>
        <end position="53"/>
    </location>
</feature>
<dbReference type="InterPro" id="IPR001647">
    <property type="entry name" value="HTH_TetR"/>
</dbReference>
<evidence type="ECO:0000313" key="4">
    <source>
        <dbReference type="EMBL" id="MFG6108914.1"/>
    </source>
</evidence>
<dbReference type="PANTHER" id="PTHR30055">
    <property type="entry name" value="HTH-TYPE TRANSCRIPTIONAL REGULATOR RUTR"/>
    <property type="match status" value="1"/>
</dbReference>
<keyword evidence="5" id="KW-1185">Reference proteome</keyword>
<dbReference type="Gene3D" id="1.10.357.10">
    <property type="entry name" value="Tetracycline Repressor, domain 2"/>
    <property type="match status" value="1"/>
</dbReference>
<dbReference type="Pfam" id="PF17937">
    <property type="entry name" value="TetR_C_28"/>
    <property type="match status" value="1"/>
</dbReference>
<proteinExistence type="predicted"/>
<evidence type="ECO:0000259" key="3">
    <source>
        <dbReference type="PROSITE" id="PS50977"/>
    </source>
</evidence>
<dbReference type="InterPro" id="IPR050109">
    <property type="entry name" value="HTH-type_TetR-like_transc_reg"/>
</dbReference>
<dbReference type="SUPFAM" id="SSF48498">
    <property type="entry name" value="Tetracyclin repressor-like, C-terminal domain"/>
    <property type="match status" value="1"/>
</dbReference>
<accession>A0ABW7CVB6</accession>
<dbReference type="InterPro" id="IPR041479">
    <property type="entry name" value="TetR_CgmR_C"/>
</dbReference>